<comment type="subcellular location">
    <subcellularLocation>
        <location evidence="5">Cell membrane</location>
        <topology evidence="5">Multi-pass membrane protein</topology>
    </subcellularLocation>
    <subcellularLocation>
        <location evidence="1">Membrane</location>
        <topology evidence="1">Multi-pass membrane protein</topology>
    </subcellularLocation>
</comment>
<proteinExistence type="inferred from homology"/>
<dbReference type="AlphaFoldDB" id="A0A6C7DTI3"/>
<evidence type="ECO:0000313" key="6">
    <source>
        <dbReference type="EMBL" id="BAN00334.1"/>
    </source>
</evidence>
<dbReference type="OrthoDB" id="119832at2"/>
<accession>A0A6C7DTI3</accession>
<keyword evidence="5" id="KW-1003">Cell membrane</keyword>
<evidence type="ECO:0000256" key="2">
    <source>
        <dbReference type="ARBA" id="ARBA00022692"/>
    </source>
</evidence>
<gene>
    <name evidence="6" type="ORF">YM304_00200</name>
</gene>
<dbReference type="PANTHER" id="PTHR43483">
    <property type="entry name" value="MEMBRANE TRANSPORTER PROTEIN HI_0806-RELATED"/>
    <property type="match status" value="1"/>
</dbReference>
<feature type="transmembrane region" description="Helical" evidence="5">
    <location>
        <begin position="93"/>
        <end position="113"/>
    </location>
</feature>
<sequence length="241" mass="24683">MEVAVVGFAALATSILSAVAGLGGGIILLAVVAQFFAPTVAIPIQGAMQFVSNGSRAAILRREISWPAVGWSSLLIFPASLLGVIVATSIPDAATRLLLGVFVLVVGWKPSLLKWRGGRQLPDRAMLGVGAASGFLNSTVGASGPVTSPFFKAVTSTHIAFVATAAASQVVAHTSKIVAFTIDGFSLADHLDVIAVGCVGVTLGSVIGTRLLGKISDDRLAQVFKLVLTALALRLIIQALT</sequence>
<dbReference type="EMBL" id="AP012057">
    <property type="protein sequence ID" value="BAN00334.1"/>
    <property type="molecule type" value="Genomic_DNA"/>
</dbReference>
<evidence type="ECO:0000256" key="1">
    <source>
        <dbReference type="ARBA" id="ARBA00004141"/>
    </source>
</evidence>
<organism evidence="6 7">
    <name type="scientific">Ilumatobacter coccineus (strain NBRC 103263 / KCTC 29153 / YM16-304)</name>
    <dbReference type="NCBI Taxonomy" id="1313172"/>
    <lineage>
        <taxon>Bacteria</taxon>
        <taxon>Bacillati</taxon>
        <taxon>Actinomycetota</taxon>
        <taxon>Acidimicrobiia</taxon>
        <taxon>Acidimicrobiales</taxon>
        <taxon>Ilumatobacteraceae</taxon>
        <taxon>Ilumatobacter</taxon>
    </lineage>
</organism>
<keyword evidence="3 5" id="KW-1133">Transmembrane helix</keyword>
<keyword evidence="4 5" id="KW-0472">Membrane</keyword>
<feature type="transmembrane region" description="Helical" evidence="5">
    <location>
        <begin position="223"/>
        <end position="240"/>
    </location>
</feature>
<keyword evidence="7" id="KW-1185">Reference proteome</keyword>
<dbReference type="Pfam" id="PF01925">
    <property type="entry name" value="TauE"/>
    <property type="match status" value="1"/>
</dbReference>
<dbReference type="KEGG" id="aym:YM304_00200"/>
<comment type="similarity">
    <text evidence="5">Belongs to the 4-toluene sulfonate uptake permease (TSUP) (TC 2.A.102) family.</text>
</comment>
<dbReference type="Proteomes" id="UP000011863">
    <property type="component" value="Chromosome"/>
</dbReference>
<protein>
    <recommendedName>
        <fullName evidence="5">Probable membrane transporter protein</fullName>
    </recommendedName>
</protein>
<feature type="transmembrane region" description="Helical" evidence="5">
    <location>
        <begin position="125"/>
        <end position="146"/>
    </location>
</feature>
<dbReference type="GO" id="GO:0005886">
    <property type="term" value="C:plasma membrane"/>
    <property type="evidence" value="ECO:0007669"/>
    <property type="project" value="UniProtKB-SubCell"/>
</dbReference>
<feature type="transmembrane region" description="Helical" evidence="5">
    <location>
        <begin position="68"/>
        <end position="87"/>
    </location>
</feature>
<dbReference type="RefSeq" id="WP_015439582.1">
    <property type="nucleotide sequence ID" value="NC_020520.1"/>
</dbReference>
<dbReference type="PANTHER" id="PTHR43483:SF3">
    <property type="entry name" value="MEMBRANE TRANSPORTER PROTEIN HI_0806-RELATED"/>
    <property type="match status" value="1"/>
</dbReference>
<reference evidence="6 7" key="1">
    <citation type="journal article" date="2013" name="Int. J. Syst. Evol. Microbiol.">
        <title>Ilumatobacter nonamiense sp. nov. and Ilumatobacter coccineum sp. nov., isolated from seashore sand.</title>
        <authorList>
            <person name="Matsumoto A."/>
            <person name="Kasai H."/>
            <person name="Matsuo Y."/>
            <person name="Shizuri Y."/>
            <person name="Ichikawa N."/>
            <person name="Fujita N."/>
            <person name="Omura S."/>
            <person name="Takahashi Y."/>
        </authorList>
    </citation>
    <scope>NUCLEOTIDE SEQUENCE [LARGE SCALE GENOMIC DNA]</scope>
    <source>
        <strain evidence="7">NBRC 103263 / KCTC 29153 / YM16-304</strain>
    </source>
</reference>
<dbReference type="InterPro" id="IPR002781">
    <property type="entry name" value="TM_pro_TauE-like"/>
</dbReference>
<evidence type="ECO:0000313" key="7">
    <source>
        <dbReference type="Proteomes" id="UP000011863"/>
    </source>
</evidence>
<keyword evidence="2 5" id="KW-0812">Transmembrane</keyword>
<name>A0A6C7DTI3_ILUCY</name>
<evidence type="ECO:0000256" key="4">
    <source>
        <dbReference type="ARBA" id="ARBA00023136"/>
    </source>
</evidence>
<evidence type="ECO:0000256" key="5">
    <source>
        <dbReference type="RuleBase" id="RU363041"/>
    </source>
</evidence>
<evidence type="ECO:0000256" key="3">
    <source>
        <dbReference type="ARBA" id="ARBA00022989"/>
    </source>
</evidence>
<feature type="transmembrane region" description="Helical" evidence="5">
    <location>
        <begin position="193"/>
        <end position="211"/>
    </location>
</feature>